<proteinExistence type="predicted"/>
<reference evidence="5 6" key="1">
    <citation type="submission" date="2021-12" db="EMBL/GenBank/DDBJ databases">
        <title>Genome sequence of Kibdelosporangium philippinense ATCC 49844.</title>
        <authorList>
            <person name="Fedorov E.A."/>
            <person name="Omeragic M."/>
            <person name="Shalygina K.F."/>
            <person name="Maclea K.S."/>
        </authorList>
    </citation>
    <scope>NUCLEOTIDE SEQUENCE [LARGE SCALE GENOMIC DNA]</scope>
    <source>
        <strain evidence="5 6">ATCC 49844</strain>
    </source>
</reference>
<feature type="compositionally biased region" description="Basic and acidic residues" evidence="3">
    <location>
        <begin position="10"/>
        <end position="20"/>
    </location>
</feature>
<dbReference type="InterPro" id="IPR041483">
    <property type="entry name" value="TetR_C_34"/>
</dbReference>
<feature type="region of interest" description="Disordered" evidence="3">
    <location>
        <begin position="1"/>
        <end position="20"/>
    </location>
</feature>
<evidence type="ECO:0000313" key="6">
    <source>
        <dbReference type="Proteomes" id="UP001521150"/>
    </source>
</evidence>
<protein>
    <submittedName>
        <fullName evidence="5">TetR/AcrR family transcriptional regulator</fullName>
    </submittedName>
</protein>
<evidence type="ECO:0000256" key="2">
    <source>
        <dbReference type="PROSITE-ProRule" id="PRU00335"/>
    </source>
</evidence>
<dbReference type="Pfam" id="PF17929">
    <property type="entry name" value="TetR_C_34"/>
    <property type="match status" value="1"/>
</dbReference>
<dbReference type="InterPro" id="IPR001647">
    <property type="entry name" value="HTH_TetR"/>
</dbReference>
<dbReference type="SUPFAM" id="SSF46689">
    <property type="entry name" value="Homeodomain-like"/>
    <property type="match status" value="1"/>
</dbReference>
<evidence type="ECO:0000259" key="4">
    <source>
        <dbReference type="PROSITE" id="PS50977"/>
    </source>
</evidence>
<feature type="DNA-binding region" description="H-T-H motif" evidence="2">
    <location>
        <begin position="39"/>
        <end position="58"/>
    </location>
</feature>
<dbReference type="EMBL" id="JAJVCN010000004">
    <property type="protein sequence ID" value="MCE7010941.1"/>
    <property type="molecule type" value="Genomic_DNA"/>
</dbReference>
<sequence length="219" mass="24116">MQTSGFQRARSAEHKQQRRDEMLDAARKLATDRGVRAVTMTDIATEVGVHKSAVLRYFETREAVFLELATEGWREWIAACVPAVHASGADPAKVARAIADTLVERPLFCDLLAHAPMNLERGVSVEAVREFKLATFGHIDRFVEAVTTVLPSLTDADAHELVSAVNAFASTLWQITHPTDAVAELYRTDPQIGHAVGEFGPNLRQQTETFILGLLARRG</sequence>
<dbReference type="InterPro" id="IPR009057">
    <property type="entry name" value="Homeodomain-like_sf"/>
</dbReference>
<keyword evidence="1 2" id="KW-0238">DNA-binding</keyword>
<accession>A0ABS8ZTB5</accession>
<evidence type="ECO:0000313" key="5">
    <source>
        <dbReference type="EMBL" id="MCE7010941.1"/>
    </source>
</evidence>
<dbReference type="PROSITE" id="PS50977">
    <property type="entry name" value="HTH_TETR_2"/>
    <property type="match status" value="1"/>
</dbReference>
<dbReference type="PRINTS" id="PR00455">
    <property type="entry name" value="HTHTETR"/>
</dbReference>
<dbReference type="RefSeq" id="WP_233733229.1">
    <property type="nucleotide sequence ID" value="NZ_JAJVCN010000004.1"/>
</dbReference>
<gene>
    <name evidence="5" type="ORF">LWC34_50285</name>
</gene>
<dbReference type="Pfam" id="PF00440">
    <property type="entry name" value="TetR_N"/>
    <property type="match status" value="1"/>
</dbReference>
<organism evidence="5 6">
    <name type="scientific">Kibdelosporangium philippinense</name>
    <dbReference type="NCBI Taxonomy" id="211113"/>
    <lineage>
        <taxon>Bacteria</taxon>
        <taxon>Bacillati</taxon>
        <taxon>Actinomycetota</taxon>
        <taxon>Actinomycetes</taxon>
        <taxon>Pseudonocardiales</taxon>
        <taxon>Pseudonocardiaceae</taxon>
        <taxon>Kibdelosporangium</taxon>
    </lineage>
</organism>
<dbReference type="PANTHER" id="PTHR30055:SF178">
    <property type="entry name" value="POSSIBLE TRANSCRIPTIONAL REGULATORY PROTEIN"/>
    <property type="match status" value="1"/>
</dbReference>
<dbReference type="InterPro" id="IPR050109">
    <property type="entry name" value="HTH-type_TetR-like_transc_reg"/>
</dbReference>
<feature type="domain" description="HTH tetR-type" evidence="4">
    <location>
        <begin position="16"/>
        <end position="76"/>
    </location>
</feature>
<name>A0ABS8ZTB5_9PSEU</name>
<evidence type="ECO:0000256" key="1">
    <source>
        <dbReference type="ARBA" id="ARBA00023125"/>
    </source>
</evidence>
<dbReference type="Proteomes" id="UP001521150">
    <property type="component" value="Unassembled WGS sequence"/>
</dbReference>
<dbReference type="Gene3D" id="1.10.357.10">
    <property type="entry name" value="Tetracycline Repressor, domain 2"/>
    <property type="match status" value="1"/>
</dbReference>
<comment type="caution">
    <text evidence="5">The sequence shown here is derived from an EMBL/GenBank/DDBJ whole genome shotgun (WGS) entry which is preliminary data.</text>
</comment>
<dbReference type="PANTHER" id="PTHR30055">
    <property type="entry name" value="HTH-TYPE TRANSCRIPTIONAL REGULATOR RUTR"/>
    <property type="match status" value="1"/>
</dbReference>
<evidence type="ECO:0000256" key="3">
    <source>
        <dbReference type="SAM" id="MobiDB-lite"/>
    </source>
</evidence>
<keyword evidence="6" id="KW-1185">Reference proteome</keyword>